<dbReference type="GeneID" id="94582650"/>
<proteinExistence type="predicted"/>
<accession>A0A1D8N6H9</accession>
<gene>
    <name evidence="1" type="ORF">YALI1_B06628g</name>
</gene>
<dbReference type="Proteomes" id="UP000182444">
    <property type="component" value="Chromosome 1B"/>
</dbReference>
<reference evidence="1 2" key="1">
    <citation type="journal article" date="2016" name="PLoS ONE">
        <title>Sequence Assembly of Yarrowia lipolytica Strain W29/CLIB89 Shows Transposable Element Diversity.</title>
        <authorList>
            <person name="Magnan C."/>
            <person name="Yu J."/>
            <person name="Chang I."/>
            <person name="Jahn E."/>
            <person name="Kanomata Y."/>
            <person name="Wu J."/>
            <person name="Zeller M."/>
            <person name="Oakes M."/>
            <person name="Baldi P."/>
            <person name="Sandmeyer S."/>
        </authorList>
    </citation>
    <scope>NUCLEOTIDE SEQUENCE [LARGE SCALE GENOMIC DNA]</scope>
    <source>
        <strain evidence="2">CLIB89(W29)</strain>
    </source>
</reference>
<dbReference type="VEuPathDB" id="FungiDB:YALI1_B06628g"/>
<dbReference type="EMBL" id="CP017554">
    <property type="protein sequence ID" value="AOW01239.1"/>
    <property type="molecule type" value="Genomic_DNA"/>
</dbReference>
<protein>
    <submittedName>
        <fullName evidence="1">Uncharacterized protein</fullName>
    </submittedName>
</protein>
<sequence length="97" mass="11376">MTVSAGKISAYEEKCCERDIVVRDIDRRWTIVFDTRYQRQNVSVLYCVCAHNFTDPSVSIQLQQFSPPYQHNCSRSPRLFPQRCVAERHSKPELLLL</sequence>
<name>A0A1D8N6H9_YARLL</name>
<dbReference type="AlphaFoldDB" id="A0A1D8N6H9"/>
<dbReference type="RefSeq" id="XP_068138090.1">
    <property type="nucleotide sequence ID" value="XM_068281989.1"/>
</dbReference>
<organism evidence="1 2">
    <name type="scientific">Yarrowia lipolytica</name>
    <name type="common">Candida lipolytica</name>
    <dbReference type="NCBI Taxonomy" id="4952"/>
    <lineage>
        <taxon>Eukaryota</taxon>
        <taxon>Fungi</taxon>
        <taxon>Dikarya</taxon>
        <taxon>Ascomycota</taxon>
        <taxon>Saccharomycotina</taxon>
        <taxon>Dipodascomycetes</taxon>
        <taxon>Dipodascales</taxon>
        <taxon>Dipodascales incertae sedis</taxon>
        <taxon>Yarrowia</taxon>
    </lineage>
</organism>
<evidence type="ECO:0000313" key="2">
    <source>
        <dbReference type="Proteomes" id="UP000182444"/>
    </source>
</evidence>
<evidence type="ECO:0000313" key="1">
    <source>
        <dbReference type="EMBL" id="AOW01239.1"/>
    </source>
</evidence>